<accession>A0A9Q3JW23</accession>
<dbReference type="EMBL" id="AVOT02084276">
    <property type="protein sequence ID" value="MBW0569386.1"/>
    <property type="molecule type" value="Genomic_DNA"/>
</dbReference>
<dbReference type="AlphaFoldDB" id="A0A9Q3JW23"/>
<dbReference type="Proteomes" id="UP000765509">
    <property type="component" value="Unassembled WGS sequence"/>
</dbReference>
<name>A0A9Q3JW23_9BASI</name>
<comment type="caution">
    <text evidence="2">The sequence shown here is derived from an EMBL/GenBank/DDBJ whole genome shotgun (WGS) entry which is preliminary data.</text>
</comment>
<feature type="compositionally biased region" description="Polar residues" evidence="1">
    <location>
        <begin position="28"/>
        <end position="40"/>
    </location>
</feature>
<reference evidence="2" key="1">
    <citation type="submission" date="2021-03" db="EMBL/GenBank/DDBJ databases">
        <title>Draft genome sequence of rust myrtle Austropuccinia psidii MF-1, a brazilian biotype.</title>
        <authorList>
            <person name="Quecine M.C."/>
            <person name="Pachon D.M.R."/>
            <person name="Bonatelli M.L."/>
            <person name="Correr F.H."/>
            <person name="Franceschini L.M."/>
            <person name="Leite T.F."/>
            <person name="Margarido G.R.A."/>
            <person name="Almeida C.A."/>
            <person name="Ferrarezi J.A."/>
            <person name="Labate C.A."/>
        </authorList>
    </citation>
    <scope>NUCLEOTIDE SEQUENCE</scope>
    <source>
        <strain evidence="2">MF-1</strain>
    </source>
</reference>
<organism evidence="2 3">
    <name type="scientific">Austropuccinia psidii MF-1</name>
    <dbReference type="NCBI Taxonomy" id="1389203"/>
    <lineage>
        <taxon>Eukaryota</taxon>
        <taxon>Fungi</taxon>
        <taxon>Dikarya</taxon>
        <taxon>Basidiomycota</taxon>
        <taxon>Pucciniomycotina</taxon>
        <taxon>Pucciniomycetes</taxon>
        <taxon>Pucciniales</taxon>
        <taxon>Sphaerophragmiaceae</taxon>
        <taxon>Austropuccinia</taxon>
    </lineage>
</organism>
<feature type="compositionally biased region" description="Polar residues" evidence="1">
    <location>
        <begin position="64"/>
        <end position="85"/>
    </location>
</feature>
<evidence type="ECO:0000313" key="2">
    <source>
        <dbReference type="EMBL" id="MBW0569386.1"/>
    </source>
</evidence>
<sequence>MDGVHYHADLKSKYKELAQKKEIRKQGRSPSSFYQQATSQPPSPRGKEEPEKELEENLFPNLDDPNSSKGLHQQCLKNSQNLYGI</sequence>
<protein>
    <submittedName>
        <fullName evidence="2">Uncharacterized protein</fullName>
    </submittedName>
</protein>
<gene>
    <name evidence="2" type="ORF">O181_109101</name>
</gene>
<evidence type="ECO:0000256" key="1">
    <source>
        <dbReference type="SAM" id="MobiDB-lite"/>
    </source>
</evidence>
<proteinExistence type="predicted"/>
<feature type="region of interest" description="Disordered" evidence="1">
    <location>
        <begin position="21"/>
        <end position="85"/>
    </location>
</feature>
<evidence type="ECO:0000313" key="3">
    <source>
        <dbReference type="Proteomes" id="UP000765509"/>
    </source>
</evidence>
<keyword evidence="3" id="KW-1185">Reference proteome</keyword>